<gene>
    <name evidence="1" type="ORF">V7S43_001848</name>
</gene>
<dbReference type="AlphaFoldDB" id="A0ABD3G3N9"/>
<reference evidence="1 2" key="1">
    <citation type="submission" date="2024-09" db="EMBL/GenBank/DDBJ databases">
        <title>Genome sequencing and assembly of Phytophthora oleae, isolate VK10A, causative agent of rot of olive drupes.</title>
        <authorList>
            <person name="Conti Taguali S."/>
            <person name="Riolo M."/>
            <person name="La Spada F."/>
            <person name="Cacciola S.O."/>
            <person name="Dionisio G."/>
        </authorList>
    </citation>
    <scope>NUCLEOTIDE SEQUENCE [LARGE SCALE GENOMIC DNA]</scope>
    <source>
        <strain evidence="1 2">VK10A</strain>
    </source>
</reference>
<keyword evidence="2" id="KW-1185">Reference proteome</keyword>
<organism evidence="1 2">
    <name type="scientific">Phytophthora oleae</name>
    <dbReference type="NCBI Taxonomy" id="2107226"/>
    <lineage>
        <taxon>Eukaryota</taxon>
        <taxon>Sar</taxon>
        <taxon>Stramenopiles</taxon>
        <taxon>Oomycota</taxon>
        <taxon>Peronosporomycetes</taxon>
        <taxon>Peronosporales</taxon>
        <taxon>Peronosporaceae</taxon>
        <taxon>Phytophthora</taxon>
    </lineage>
</organism>
<evidence type="ECO:0000313" key="2">
    <source>
        <dbReference type="Proteomes" id="UP001632037"/>
    </source>
</evidence>
<protein>
    <submittedName>
        <fullName evidence="1">Uncharacterized protein</fullName>
    </submittedName>
</protein>
<accession>A0ABD3G3N9</accession>
<sequence length="69" mass="7547">MSVFVLKAGLYSEMQAFKKIGGITPFESGQAQAERVLKTVKQLNDRSATHEIDTCIFSLGDVVLRSGNN</sequence>
<dbReference type="EMBL" id="JBIMZQ010000003">
    <property type="protein sequence ID" value="KAL3672551.1"/>
    <property type="molecule type" value="Genomic_DNA"/>
</dbReference>
<comment type="caution">
    <text evidence="1">The sequence shown here is derived from an EMBL/GenBank/DDBJ whole genome shotgun (WGS) entry which is preliminary data.</text>
</comment>
<dbReference type="Proteomes" id="UP001632037">
    <property type="component" value="Unassembled WGS sequence"/>
</dbReference>
<name>A0ABD3G3N9_9STRA</name>
<evidence type="ECO:0000313" key="1">
    <source>
        <dbReference type="EMBL" id="KAL3672551.1"/>
    </source>
</evidence>
<proteinExistence type="predicted"/>